<dbReference type="EMBL" id="BBNU01000001">
    <property type="protein sequence ID" value="GAL77229.1"/>
    <property type="molecule type" value="Genomic_DNA"/>
</dbReference>
<evidence type="ECO:0000313" key="2">
    <source>
        <dbReference type="Proteomes" id="UP000029643"/>
    </source>
</evidence>
<reference evidence="1 2" key="1">
    <citation type="journal article" date="2014" name="Genome Announc.">
        <title>Draft Genome Sequences of Marine Flavobacterium Algibacter lectus Strains SS8 and NR4.</title>
        <authorList>
            <person name="Takatani N."/>
            <person name="Nakanishi M."/>
            <person name="Meirelles P."/>
            <person name="Mino S."/>
            <person name="Suda W."/>
            <person name="Oshima K."/>
            <person name="Hattori M."/>
            <person name="Ohkuma M."/>
            <person name="Hosokawa M."/>
            <person name="Miyashita K."/>
            <person name="Thompson F.L."/>
            <person name="Niwa A."/>
            <person name="Sawabe T."/>
            <person name="Sawabe T."/>
        </authorList>
    </citation>
    <scope>NUCLEOTIDE SEQUENCE [LARGE SCALE GENOMIC DNA]</scope>
    <source>
        <strain evidence="2">JCM19274</strain>
    </source>
</reference>
<name>A0A090WP92_9FLAO</name>
<dbReference type="AlphaFoldDB" id="A0A090WP92"/>
<evidence type="ECO:0000313" key="1">
    <source>
        <dbReference type="EMBL" id="GAL77229.1"/>
    </source>
</evidence>
<protein>
    <submittedName>
        <fullName evidence="1">Integrase</fullName>
    </submittedName>
</protein>
<proteinExistence type="predicted"/>
<comment type="caution">
    <text evidence="1">The sequence shown here is derived from an EMBL/GenBank/DDBJ whole genome shotgun (WGS) entry which is preliminary data.</text>
</comment>
<dbReference type="Proteomes" id="UP000029643">
    <property type="component" value="Unassembled WGS sequence"/>
</dbReference>
<gene>
    <name evidence="1" type="ORF">JCM19274_4942</name>
</gene>
<sequence length="53" mass="6099">MVFEDYRPDNPLELIESPKIGRKLPDTLSEEEIDNLIKAIDLSKPEGERNRAC</sequence>
<organism evidence="1 2">
    <name type="scientific">Algibacter lectus</name>
    <dbReference type="NCBI Taxonomy" id="221126"/>
    <lineage>
        <taxon>Bacteria</taxon>
        <taxon>Pseudomonadati</taxon>
        <taxon>Bacteroidota</taxon>
        <taxon>Flavobacteriia</taxon>
        <taxon>Flavobacteriales</taxon>
        <taxon>Flavobacteriaceae</taxon>
        <taxon>Algibacter</taxon>
    </lineage>
</organism>
<accession>A0A090WP92</accession>